<keyword evidence="5" id="KW-1185">Reference proteome</keyword>
<feature type="transmembrane region" description="Helical" evidence="2">
    <location>
        <begin position="32"/>
        <end position="54"/>
    </location>
</feature>
<feature type="transmembrane region" description="Helical" evidence="2">
    <location>
        <begin position="327"/>
        <end position="354"/>
    </location>
</feature>
<dbReference type="Pfam" id="PF07916">
    <property type="entry name" value="TraG_N"/>
    <property type="match status" value="1"/>
</dbReference>
<evidence type="ECO:0000313" key="4">
    <source>
        <dbReference type="EMBL" id="MDO7837238.1"/>
    </source>
</evidence>
<dbReference type="InterPro" id="IPR012931">
    <property type="entry name" value="TraG_N_Proteobacteria"/>
</dbReference>
<reference evidence="4" key="1">
    <citation type="submission" date="2023-07" db="EMBL/GenBank/DDBJ databases">
        <title>Bacterial whole genome sequence for Sphingobium sp. HBC34.</title>
        <authorList>
            <person name="Le V."/>
            <person name="Ko S.-R."/>
            <person name="Ahn C.-Y."/>
            <person name="Oh H.-M."/>
        </authorList>
    </citation>
    <scope>NUCLEOTIDE SEQUENCE</scope>
    <source>
        <strain evidence="4">HBC34</strain>
    </source>
</reference>
<accession>A0ABT8ZRR4</accession>
<feature type="compositionally biased region" description="Polar residues" evidence="1">
    <location>
        <begin position="718"/>
        <end position="727"/>
    </location>
</feature>
<sequence length="944" mass="100578">MLEVFTVGGGEYLVNTFNAVAAWAGGGGYRSLLRVVMVMGLIYSLLVVAFTLNFRAWMNWFLQATGIYLCLMVPTIDVKVTDRINPSLAPATVANVPLGLGVLASFTTQIGDWLTRTAETVFVMPGELNYTTNGMVYGARLFDATRNFVIRDAEFSTNLENHFKNCLFGDVMLYQKSLTNLAKATDLWAAIGPGSEARSQEWLERQGDGTVQNFIVTCRQAYDTLNGQWTGMIEANAEPWAKEVYPKLSNAVAAAKLKHDVPIVNQAFTGSGNDFTGVMRQNTAINAFMQARNSMAGGSGAASIDTFAQTRADIQARNTYNSIAQQAMAWVPILNIVLTVVFFAMFPVIFPLFLLPQTGLSTLKGYAMGFFYLASWGPLYVILHMICMTRAENAANGVATGGMSLGSYAGIGAVNGETATIAGFMLMSIPFLAAGLARGAMSIAGQATSMLAPAQNAAEAAALEQTTGNYSYGNVSWANSTSNMRQADQWSTAPSFMGGAASVGWRQDNGAMINGFGNGQDVFDTSGAISRLGFTPTMSTGTVAEWRQMASEAHRQSQAFDNAAQEMITWTKTDRSGTSTSSERSSGWDSSSGRSSNTSIEQFDRTTGSSSQGTEDRSSIGQSQRVSDGHDRNAGTVDQVGGRLDAGIGGNRGGSGGGGRSGGRGGALGRVLGALPGAGISVSKTGSQQDTLRHGTDNTRSSDSSSSSSSGVRDEHSNGTGATSSDGTYDRSGNFSRASTSSSSSMSHEQALARARSYTETARKLEELSQQLSRDASYAETHGMQLSENMSQDLSQWYRAQQATNPGLDAPELWATDLSDHQRAVRQEMITRWMREKQDGIRAEIAGKLHEPDLVEVHRPGVDSATDVAGSYRPHGVSGIPSGPGGGDPRAAQAIIEAGGERLEGDRAAAQASRTNAVQGSVDVQLEVNRDHNRGFFNDPKLRE</sequence>
<feature type="transmembrane region" description="Helical" evidence="2">
    <location>
        <begin position="394"/>
        <end position="414"/>
    </location>
</feature>
<feature type="compositionally biased region" description="Low complexity" evidence="1">
    <location>
        <begin position="669"/>
        <end position="679"/>
    </location>
</feature>
<feature type="compositionally biased region" description="Low complexity" evidence="1">
    <location>
        <begin position="576"/>
        <end position="599"/>
    </location>
</feature>
<feature type="compositionally biased region" description="Gly residues" evidence="1">
    <location>
        <begin position="647"/>
        <end position="668"/>
    </location>
</feature>
<dbReference type="RefSeq" id="WP_304537540.1">
    <property type="nucleotide sequence ID" value="NZ_JAUQOM010000019.1"/>
</dbReference>
<feature type="compositionally biased region" description="Low complexity" evidence="1">
    <location>
        <begin position="732"/>
        <end position="747"/>
    </location>
</feature>
<evidence type="ECO:0000259" key="3">
    <source>
        <dbReference type="Pfam" id="PF07916"/>
    </source>
</evidence>
<proteinExistence type="predicted"/>
<dbReference type="Proteomes" id="UP001176471">
    <property type="component" value="Unassembled WGS sequence"/>
</dbReference>
<keyword evidence="2" id="KW-0812">Transmembrane</keyword>
<dbReference type="EMBL" id="JAUQOM010000019">
    <property type="protein sequence ID" value="MDO7837238.1"/>
    <property type="molecule type" value="Genomic_DNA"/>
</dbReference>
<evidence type="ECO:0000313" key="5">
    <source>
        <dbReference type="Proteomes" id="UP001176471"/>
    </source>
</evidence>
<protein>
    <submittedName>
        <fullName evidence="4">Conjugal transfer protein TraG N-terminal domain-containing protein</fullName>
    </submittedName>
</protein>
<evidence type="ECO:0000256" key="1">
    <source>
        <dbReference type="SAM" id="MobiDB-lite"/>
    </source>
</evidence>
<feature type="compositionally biased region" description="Polar residues" evidence="1">
    <location>
        <begin position="605"/>
        <end position="626"/>
    </location>
</feature>
<feature type="transmembrane region" description="Helical" evidence="2">
    <location>
        <begin position="366"/>
        <end position="387"/>
    </location>
</feature>
<keyword evidence="2" id="KW-0472">Membrane</keyword>
<keyword evidence="2" id="KW-1133">Transmembrane helix</keyword>
<feature type="domain" description="TraG N-terminal Proteobacteria" evidence="3">
    <location>
        <begin position="3"/>
        <end position="459"/>
    </location>
</feature>
<comment type="caution">
    <text evidence="4">The sequence shown here is derived from an EMBL/GenBank/DDBJ whole genome shotgun (WGS) entry which is preliminary data.</text>
</comment>
<name>A0ABT8ZRR4_9SPHN</name>
<gene>
    <name evidence="4" type="ORF">Q4610_19515</name>
</gene>
<evidence type="ECO:0000256" key="2">
    <source>
        <dbReference type="SAM" id="Phobius"/>
    </source>
</evidence>
<organism evidence="4 5">
    <name type="scientific">Sphingobium cyanobacteriorum</name>
    <dbReference type="NCBI Taxonomy" id="3063954"/>
    <lineage>
        <taxon>Bacteria</taxon>
        <taxon>Pseudomonadati</taxon>
        <taxon>Pseudomonadota</taxon>
        <taxon>Alphaproteobacteria</taxon>
        <taxon>Sphingomonadales</taxon>
        <taxon>Sphingomonadaceae</taxon>
        <taxon>Sphingobium</taxon>
    </lineage>
</organism>
<feature type="compositionally biased region" description="Low complexity" evidence="1">
    <location>
        <begin position="701"/>
        <end position="710"/>
    </location>
</feature>
<feature type="region of interest" description="Disordered" evidence="1">
    <location>
        <begin position="570"/>
        <end position="759"/>
    </location>
</feature>